<gene>
    <name evidence="6" type="primary">croL</name>
    <name evidence="5" type="ORF">CMC5_030110</name>
</gene>
<dbReference type="GO" id="GO:0008168">
    <property type="term" value="F:methyltransferase activity"/>
    <property type="evidence" value="ECO:0007669"/>
    <property type="project" value="UniProtKB-KW"/>
</dbReference>
<dbReference type="GO" id="GO:0032259">
    <property type="term" value="P:methylation"/>
    <property type="evidence" value="ECO:0007669"/>
    <property type="project" value="UniProtKB-KW"/>
</dbReference>
<evidence type="ECO:0000256" key="1">
    <source>
        <dbReference type="ARBA" id="ARBA00022603"/>
    </source>
</evidence>
<dbReference type="SUPFAM" id="SSF53335">
    <property type="entry name" value="S-adenosyl-L-methionine-dependent methyltransferases"/>
    <property type="match status" value="1"/>
</dbReference>
<dbReference type="EMBL" id="CP012159">
    <property type="protein sequence ID" value="AKT38865.1"/>
    <property type="molecule type" value="Genomic_DNA"/>
</dbReference>
<evidence type="ECO:0000259" key="3">
    <source>
        <dbReference type="Pfam" id="PF13649"/>
    </source>
</evidence>
<accession>G4RJD1</accession>
<name>G4RJD1_CHOCO</name>
<protein>
    <submittedName>
        <fullName evidence="6">O-methyltransferase</fullName>
    </submittedName>
</protein>
<dbReference type="STRING" id="52.CMC5_030110"/>
<organism evidence="6">
    <name type="scientific">Chondromyces crocatus</name>
    <dbReference type="NCBI Taxonomy" id="52"/>
    <lineage>
        <taxon>Bacteria</taxon>
        <taxon>Pseudomonadati</taxon>
        <taxon>Myxococcota</taxon>
        <taxon>Polyangia</taxon>
        <taxon>Polyangiales</taxon>
        <taxon>Polyangiaceae</taxon>
        <taxon>Chondromyces</taxon>
    </lineage>
</organism>
<reference evidence="4" key="2">
    <citation type="journal article" date="2014" name="Chem. Biol.">
        <title>Biosynthesis of crocacin involves an unusual hydrolytic release domain showing similarity to condensation domains.</title>
        <authorList>
            <person name="Muller S."/>
            <person name="Rachid S."/>
            <person name="Hoffmann T."/>
            <person name="Surup F."/>
            <person name="Volz C."/>
            <person name="Zaburannyi N."/>
            <person name="Muller R."/>
        </authorList>
    </citation>
    <scope>NUCLEOTIDE SEQUENCE</scope>
    <source>
        <strain evidence="4">Cm c5</strain>
    </source>
</reference>
<evidence type="ECO:0000313" key="4">
    <source>
        <dbReference type="EMBL" id="AIR74923.1"/>
    </source>
</evidence>
<reference evidence="6" key="1">
    <citation type="submission" date="2009-09" db="EMBL/GenBank/DDBJ databases">
        <title>Isolation and Characterization of the Crocacin Biosynthetic Gene Cluster from Chondromyces crocatus Cmc5.</title>
        <authorList>
            <person name="Rachid S."/>
        </authorList>
    </citation>
    <scope>NUCLEOTIDE SEQUENCE</scope>
    <source>
        <strain evidence="6">Cmc5</strain>
    </source>
</reference>
<keyword evidence="7" id="KW-1185">Reference proteome</keyword>
<reference evidence="5 7" key="3">
    <citation type="submission" date="2015-07" db="EMBL/GenBank/DDBJ databases">
        <title>Genome analysis of myxobacterium Chondromyces crocatus Cm c5 reveals a high potential for natural compound synthesis and the genetic basis for the loss of fruiting body formation.</title>
        <authorList>
            <person name="Zaburannyi N."/>
            <person name="Bunk B."/>
            <person name="Maier J."/>
            <person name="Overmann J."/>
            <person name="Mueller R."/>
        </authorList>
    </citation>
    <scope>NUCLEOTIDE SEQUENCE [LARGE SCALE GENOMIC DNA]</scope>
    <source>
        <strain evidence="5 7">Cm c5</strain>
    </source>
</reference>
<dbReference type="KEGG" id="ccro:CMC5_030110"/>
<evidence type="ECO:0000313" key="5">
    <source>
        <dbReference type="EMBL" id="AKT38865.1"/>
    </source>
</evidence>
<proteinExistence type="predicted"/>
<keyword evidence="2 6" id="KW-0808">Transferase</keyword>
<sequence length="240" mass="27094">MGVDWSTYADVYDGIGRNNPAYKELVRVFEDTFRSFDLPDGAKIVDMGCGTGNFALAIARSCPRATISAYDNNERMLEVLRYKAERAGVPIQARAADLRTRPEALESVDAISYVHCLYVLQKPGALEALAQARAMLKPGGYLVVGDIGRELDTTQFARTGLSHMYEQYSLFDFVRECFRMRGVQKESQRIRQHQHEGKFYLHTLEELTQEIAALGFEILQTRGDLYLGHTDFIVARKPQG</sequence>
<dbReference type="CDD" id="cd02440">
    <property type="entry name" value="AdoMet_MTases"/>
    <property type="match status" value="1"/>
</dbReference>
<dbReference type="PANTHER" id="PTHR43861:SF1">
    <property type="entry name" value="TRANS-ACONITATE 2-METHYLTRANSFERASE"/>
    <property type="match status" value="1"/>
</dbReference>
<dbReference type="InterPro" id="IPR029063">
    <property type="entry name" value="SAM-dependent_MTases_sf"/>
</dbReference>
<feature type="domain" description="Methyltransferase" evidence="3">
    <location>
        <begin position="44"/>
        <end position="140"/>
    </location>
</feature>
<dbReference type="OrthoDB" id="5386938at2"/>
<dbReference type="Pfam" id="PF13649">
    <property type="entry name" value="Methyltransf_25"/>
    <property type="match status" value="1"/>
</dbReference>
<dbReference type="EMBL" id="KJ868728">
    <property type="protein sequence ID" value="AIR74923.1"/>
    <property type="molecule type" value="Genomic_DNA"/>
</dbReference>
<dbReference type="RefSeq" id="WP_050431046.1">
    <property type="nucleotide sequence ID" value="NZ_CP012159.1"/>
</dbReference>
<dbReference type="Gene3D" id="3.40.50.150">
    <property type="entry name" value="Vaccinia Virus protein VP39"/>
    <property type="match status" value="1"/>
</dbReference>
<dbReference type="PANTHER" id="PTHR43861">
    <property type="entry name" value="TRANS-ACONITATE 2-METHYLTRANSFERASE-RELATED"/>
    <property type="match status" value="1"/>
</dbReference>
<dbReference type="EMBL" id="FN547928">
    <property type="protein sequence ID" value="CBD77751.1"/>
    <property type="molecule type" value="Genomic_DNA"/>
</dbReference>
<dbReference type="InterPro" id="IPR041698">
    <property type="entry name" value="Methyltransf_25"/>
</dbReference>
<evidence type="ECO:0000313" key="7">
    <source>
        <dbReference type="Proteomes" id="UP000067626"/>
    </source>
</evidence>
<evidence type="ECO:0000313" key="6">
    <source>
        <dbReference type="EMBL" id="CBD77751.1"/>
    </source>
</evidence>
<dbReference type="AlphaFoldDB" id="G4RJD1"/>
<dbReference type="Proteomes" id="UP000067626">
    <property type="component" value="Chromosome"/>
</dbReference>
<keyword evidence="1 6" id="KW-0489">Methyltransferase</keyword>
<evidence type="ECO:0000256" key="2">
    <source>
        <dbReference type="ARBA" id="ARBA00022679"/>
    </source>
</evidence>